<dbReference type="InterPro" id="IPR051159">
    <property type="entry name" value="Hexapeptide_acetyltransf"/>
</dbReference>
<comment type="caution">
    <text evidence="4">The sequence shown here is derived from an EMBL/GenBank/DDBJ whole genome shotgun (WGS) entry which is preliminary data.</text>
</comment>
<evidence type="ECO:0000313" key="5">
    <source>
        <dbReference type="Proteomes" id="UP000037405"/>
    </source>
</evidence>
<keyword evidence="5" id="KW-1185">Reference proteome</keyword>
<evidence type="ECO:0000256" key="2">
    <source>
        <dbReference type="ARBA" id="ARBA00022679"/>
    </source>
</evidence>
<dbReference type="PANTHER" id="PTHR23416:SF23">
    <property type="entry name" value="ACETYLTRANSFERASE C18B11.09C-RELATED"/>
    <property type="match status" value="1"/>
</dbReference>
<dbReference type="Gene3D" id="2.160.10.10">
    <property type="entry name" value="Hexapeptide repeat proteins"/>
    <property type="match status" value="1"/>
</dbReference>
<comment type="similarity">
    <text evidence="1">Belongs to the transferase hexapeptide repeat family.</text>
</comment>
<dbReference type="PROSITE" id="PS00101">
    <property type="entry name" value="HEXAPEP_TRANSFERASES"/>
    <property type="match status" value="1"/>
</dbReference>
<dbReference type="PANTHER" id="PTHR23416">
    <property type="entry name" value="SIALIC ACID SYNTHASE-RELATED"/>
    <property type="match status" value="1"/>
</dbReference>
<dbReference type="AlphaFoldDB" id="A0A0M0G673"/>
<reference evidence="5" key="1">
    <citation type="submission" date="2015-07" db="EMBL/GenBank/DDBJ databases">
        <title>Fjat-14235 jcm11544.</title>
        <authorList>
            <person name="Liu B."/>
            <person name="Wang J."/>
            <person name="Zhu Y."/>
            <person name="Liu G."/>
            <person name="Chen Q."/>
            <person name="Chen Z."/>
            <person name="Lan J."/>
            <person name="Che J."/>
            <person name="Ge C."/>
            <person name="Shi H."/>
            <person name="Pan Z."/>
            <person name="Liu X."/>
        </authorList>
    </citation>
    <scope>NUCLEOTIDE SEQUENCE [LARGE SCALE GENOMIC DNA]</scope>
    <source>
        <strain evidence="5">JCM 11544</strain>
    </source>
</reference>
<dbReference type="STRING" id="189381.GCA_900166615_01232"/>
<evidence type="ECO:0000313" key="4">
    <source>
        <dbReference type="EMBL" id="KON85380.1"/>
    </source>
</evidence>
<evidence type="ECO:0000256" key="3">
    <source>
        <dbReference type="ARBA" id="ARBA00022737"/>
    </source>
</evidence>
<dbReference type="GO" id="GO:0008374">
    <property type="term" value="F:O-acyltransferase activity"/>
    <property type="evidence" value="ECO:0007669"/>
    <property type="project" value="TreeGrafter"/>
</dbReference>
<sequence length="193" mass="20867">MNMDEFIEYCRAGHPIAGEDKALHGMLTDCSFEAQRITMKLNTSYHPKEEIVEIFRELTGREVDDSFMCFPPFYTDFGKNISIGKDVFFNTGCSFQDRGGIHIGDGSLIGMNVNIATLNHGLDMKTRNTTYASPVTIGKSVWIGSGATILPGVTIGDRAVVAAGAVVTKDVPEGTVVAGVPAKVVKTIEEESE</sequence>
<gene>
    <name evidence="4" type="ORF">AF331_13415</name>
</gene>
<dbReference type="Pfam" id="PF14602">
    <property type="entry name" value="Hexapep_2"/>
    <property type="match status" value="1"/>
</dbReference>
<dbReference type="InterPro" id="IPR018357">
    <property type="entry name" value="Hexapep_transf_CS"/>
</dbReference>
<keyword evidence="3" id="KW-0677">Repeat</keyword>
<protein>
    <submittedName>
        <fullName evidence="4">Acetyltransferase</fullName>
    </submittedName>
</protein>
<name>A0A0M0G673_9BACI</name>
<dbReference type="Proteomes" id="UP000037405">
    <property type="component" value="Unassembled WGS sequence"/>
</dbReference>
<evidence type="ECO:0000256" key="1">
    <source>
        <dbReference type="ARBA" id="ARBA00007274"/>
    </source>
</evidence>
<dbReference type="SUPFAM" id="SSF51161">
    <property type="entry name" value="Trimeric LpxA-like enzymes"/>
    <property type="match status" value="1"/>
</dbReference>
<dbReference type="InterPro" id="IPR011004">
    <property type="entry name" value="Trimer_LpxA-like_sf"/>
</dbReference>
<dbReference type="OrthoDB" id="9782926at2"/>
<dbReference type="PATRIC" id="fig|189381.12.peg.2739"/>
<dbReference type="EMBL" id="LGUE01000004">
    <property type="protein sequence ID" value="KON85380.1"/>
    <property type="molecule type" value="Genomic_DNA"/>
</dbReference>
<proteinExistence type="inferred from homology"/>
<organism evidence="4 5">
    <name type="scientific">Rossellomorea marisflavi</name>
    <dbReference type="NCBI Taxonomy" id="189381"/>
    <lineage>
        <taxon>Bacteria</taxon>
        <taxon>Bacillati</taxon>
        <taxon>Bacillota</taxon>
        <taxon>Bacilli</taxon>
        <taxon>Bacillales</taxon>
        <taxon>Bacillaceae</taxon>
        <taxon>Rossellomorea</taxon>
    </lineage>
</organism>
<keyword evidence="2 4" id="KW-0808">Transferase</keyword>
<accession>A0A0M0G673</accession>
<dbReference type="Pfam" id="PF00132">
    <property type="entry name" value="Hexapep"/>
    <property type="match status" value="1"/>
</dbReference>
<dbReference type="InterPro" id="IPR001451">
    <property type="entry name" value="Hexapep"/>
</dbReference>